<dbReference type="RefSeq" id="WP_186913873.1">
    <property type="nucleotide sequence ID" value="NZ_JACOFV010000019.1"/>
</dbReference>
<gene>
    <name evidence="1" type="ORF">H8K32_17610</name>
</gene>
<dbReference type="AlphaFoldDB" id="A0A923HLJ0"/>
<dbReference type="Proteomes" id="UP000634011">
    <property type="component" value="Unassembled WGS sequence"/>
</dbReference>
<accession>A0A923HLJ0</accession>
<proteinExistence type="predicted"/>
<evidence type="ECO:0000313" key="2">
    <source>
        <dbReference type="Proteomes" id="UP000634011"/>
    </source>
</evidence>
<evidence type="ECO:0000313" key="1">
    <source>
        <dbReference type="EMBL" id="MBC3863927.1"/>
    </source>
</evidence>
<organism evidence="1 2">
    <name type="scientific">Undibacterium jejuense</name>
    <dbReference type="NCBI Taxonomy" id="1344949"/>
    <lineage>
        <taxon>Bacteria</taxon>
        <taxon>Pseudomonadati</taxon>
        <taxon>Pseudomonadota</taxon>
        <taxon>Betaproteobacteria</taxon>
        <taxon>Burkholderiales</taxon>
        <taxon>Oxalobacteraceae</taxon>
        <taxon>Undibacterium</taxon>
    </lineage>
</organism>
<reference evidence="1" key="1">
    <citation type="submission" date="2020-08" db="EMBL/GenBank/DDBJ databases">
        <title>Novel species isolated from subtropical streams in China.</title>
        <authorList>
            <person name="Lu H."/>
        </authorList>
    </citation>
    <scope>NUCLEOTIDE SEQUENCE</scope>
    <source>
        <strain evidence="1">KACC 12607</strain>
    </source>
</reference>
<protein>
    <submittedName>
        <fullName evidence="1">Uncharacterized protein</fullName>
    </submittedName>
</protein>
<name>A0A923HLJ0_9BURK</name>
<sequence length="192" mass="21464">MRSNFFIAFLLIFYTYSVFAGTSYLSVILVNIGDTSFINSPIFKKYLENLNNQELKSDRCWGHFGEGGNGIGQMTITKLPPGINTELARSIFFGDREALELARKIMHKEDEFTSRSGYDGMYIIKPENGQLTIMAIGANANPNKGMTGISPILRDIKLDQTFPNVGAKIFERSLCRVTKPFAIDSRGALHVH</sequence>
<comment type="caution">
    <text evidence="1">The sequence shown here is derived from an EMBL/GenBank/DDBJ whole genome shotgun (WGS) entry which is preliminary data.</text>
</comment>
<dbReference type="EMBL" id="JACOFV010000019">
    <property type="protein sequence ID" value="MBC3863927.1"/>
    <property type="molecule type" value="Genomic_DNA"/>
</dbReference>
<keyword evidence="2" id="KW-1185">Reference proteome</keyword>